<reference evidence="3" key="1">
    <citation type="journal article" date="2015" name="Nature">
        <title>Complex archaea that bridge the gap between prokaryotes and eukaryotes.</title>
        <authorList>
            <person name="Spang A."/>
            <person name="Saw J.H."/>
            <person name="Jorgensen S.L."/>
            <person name="Zaremba-Niedzwiedzka K."/>
            <person name="Martijn J."/>
            <person name="Lind A.E."/>
            <person name="van Eijk R."/>
            <person name="Schleper C."/>
            <person name="Guy L."/>
            <person name="Ettema T.J."/>
        </authorList>
    </citation>
    <scope>NUCLEOTIDE SEQUENCE</scope>
</reference>
<feature type="transmembrane region" description="Helical" evidence="1">
    <location>
        <begin position="6"/>
        <end position="26"/>
    </location>
</feature>
<keyword evidence="1" id="KW-0472">Membrane</keyword>
<dbReference type="InterPro" id="IPR020846">
    <property type="entry name" value="MFS_dom"/>
</dbReference>
<feature type="transmembrane region" description="Helical" evidence="1">
    <location>
        <begin position="158"/>
        <end position="177"/>
    </location>
</feature>
<feature type="transmembrane region" description="Helical" evidence="1">
    <location>
        <begin position="131"/>
        <end position="153"/>
    </location>
</feature>
<dbReference type="GO" id="GO:0022857">
    <property type="term" value="F:transmembrane transporter activity"/>
    <property type="evidence" value="ECO:0007669"/>
    <property type="project" value="InterPro"/>
</dbReference>
<organism evidence="3">
    <name type="scientific">marine sediment metagenome</name>
    <dbReference type="NCBI Taxonomy" id="412755"/>
    <lineage>
        <taxon>unclassified sequences</taxon>
        <taxon>metagenomes</taxon>
        <taxon>ecological metagenomes</taxon>
    </lineage>
</organism>
<keyword evidence="1" id="KW-0812">Transmembrane</keyword>
<dbReference type="Gene3D" id="1.20.1250.20">
    <property type="entry name" value="MFS general substrate transporter like domains"/>
    <property type="match status" value="1"/>
</dbReference>
<dbReference type="SUPFAM" id="SSF103473">
    <property type="entry name" value="MFS general substrate transporter"/>
    <property type="match status" value="1"/>
</dbReference>
<feature type="transmembrane region" description="Helical" evidence="1">
    <location>
        <begin position="92"/>
        <end position="111"/>
    </location>
</feature>
<name>A0A0F9JAQ5_9ZZZZ</name>
<feature type="domain" description="Major facilitator superfamily (MFS) profile" evidence="2">
    <location>
        <begin position="1"/>
        <end position="182"/>
    </location>
</feature>
<comment type="caution">
    <text evidence="3">The sequence shown here is derived from an EMBL/GenBank/DDBJ whole genome shotgun (WGS) entry which is preliminary data.</text>
</comment>
<evidence type="ECO:0000259" key="2">
    <source>
        <dbReference type="PROSITE" id="PS50850"/>
    </source>
</evidence>
<dbReference type="EMBL" id="LAZR01010453">
    <property type="protein sequence ID" value="KKM66864.1"/>
    <property type="molecule type" value="Genomic_DNA"/>
</dbReference>
<keyword evidence="1" id="KW-1133">Transmembrane helix</keyword>
<dbReference type="InterPro" id="IPR011701">
    <property type="entry name" value="MFS"/>
</dbReference>
<proteinExistence type="predicted"/>
<evidence type="ECO:0000313" key="3">
    <source>
        <dbReference type="EMBL" id="KKM66864.1"/>
    </source>
</evidence>
<dbReference type="AlphaFoldDB" id="A0A0F9JAQ5"/>
<accession>A0A0F9JAQ5</accession>
<evidence type="ECO:0000256" key="1">
    <source>
        <dbReference type="SAM" id="Phobius"/>
    </source>
</evidence>
<dbReference type="PROSITE" id="PS50850">
    <property type="entry name" value="MFS"/>
    <property type="match status" value="1"/>
</dbReference>
<dbReference type="Pfam" id="PF07690">
    <property type="entry name" value="MFS_1"/>
    <property type="match status" value="1"/>
</dbReference>
<gene>
    <name evidence="3" type="ORF">LCGC14_1476890</name>
</gene>
<protein>
    <recommendedName>
        <fullName evidence="2">Major facilitator superfamily (MFS) profile domain-containing protein</fullName>
    </recommendedName>
</protein>
<sequence length="182" mass="20806">MFYFTLNAFIYSISFSIYTAGLINQYRITQQDIAILALCSQISFILFQIPAGHLTDKIGKKTTLIFSELFGLSFFFLLIISFFVWSSGYKFLILPLLITGEIIWAVNQTTFMPSEVISTTNLDETRRAESYGILALIRGINVMLIGIIAGLLIVKVHYIVPFILTIMGIIFKIWFLTKYFHD</sequence>
<dbReference type="InterPro" id="IPR036259">
    <property type="entry name" value="MFS_trans_sf"/>
</dbReference>
<feature type="transmembrane region" description="Helical" evidence="1">
    <location>
        <begin position="63"/>
        <end position="85"/>
    </location>
</feature>
<feature type="transmembrane region" description="Helical" evidence="1">
    <location>
        <begin position="33"/>
        <end position="51"/>
    </location>
</feature>